<protein>
    <submittedName>
        <fullName evidence="1">DUF6506 family protein</fullName>
    </submittedName>
</protein>
<sequence length="101" mass="10581">MSLKAAFIFIAQEGNPTIHHGLVETGSVSVGTYAVNSYTAAAELAKELVNEGFIAIELCGGFGIEGVAKVKQAVNDKIVVGVVRFDHHPGLGHISGDDVFE</sequence>
<organism evidence="1 2">
    <name type="scientific">Orbus sasakiae</name>
    <dbReference type="NCBI Taxonomy" id="1078475"/>
    <lineage>
        <taxon>Bacteria</taxon>
        <taxon>Pseudomonadati</taxon>
        <taxon>Pseudomonadota</taxon>
        <taxon>Gammaproteobacteria</taxon>
        <taxon>Orbales</taxon>
        <taxon>Orbaceae</taxon>
        <taxon>Orbus</taxon>
    </lineage>
</organism>
<dbReference type="InterPro" id="IPR045441">
    <property type="entry name" value="DUF6506"/>
</dbReference>
<dbReference type="EMBL" id="BAABHY010000001">
    <property type="protein sequence ID" value="GAA5105707.1"/>
    <property type="molecule type" value="Genomic_DNA"/>
</dbReference>
<evidence type="ECO:0000313" key="2">
    <source>
        <dbReference type="Proteomes" id="UP001500171"/>
    </source>
</evidence>
<proteinExistence type="predicted"/>
<keyword evidence="2" id="KW-1185">Reference proteome</keyword>
<comment type="caution">
    <text evidence="1">The sequence shown here is derived from an EMBL/GenBank/DDBJ whole genome shotgun (WGS) entry which is preliminary data.</text>
</comment>
<evidence type="ECO:0000313" key="1">
    <source>
        <dbReference type="EMBL" id="GAA5105707.1"/>
    </source>
</evidence>
<dbReference type="Pfam" id="PF20116">
    <property type="entry name" value="DUF6506"/>
    <property type="match status" value="1"/>
</dbReference>
<accession>A0ABP9N260</accession>
<dbReference type="Proteomes" id="UP001500171">
    <property type="component" value="Unassembled WGS sequence"/>
</dbReference>
<name>A0ABP9N260_9GAMM</name>
<reference evidence="2" key="1">
    <citation type="journal article" date="2019" name="Int. J. Syst. Evol. Microbiol.">
        <title>The Global Catalogue of Microorganisms (GCM) 10K type strain sequencing project: providing services to taxonomists for standard genome sequencing and annotation.</title>
        <authorList>
            <consortium name="The Broad Institute Genomics Platform"/>
            <consortium name="The Broad Institute Genome Sequencing Center for Infectious Disease"/>
            <person name="Wu L."/>
            <person name="Ma J."/>
        </authorList>
    </citation>
    <scope>NUCLEOTIDE SEQUENCE [LARGE SCALE GENOMIC DNA]</scope>
    <source>
        <strain evidence="2">JCM 18050</strain>
    </source>
</reference>
<gene>
    <name evidence="1" type="ORF">GCM10023211_04740</name>
</gene>
<dbReference type="RefSeq" id="WP_345488416.1">
    <property type="nucleotide sequence ID" value="NZ_BAABHY010000001.1"/>
</dbReference>